<dbReference type="EMBL" id="CP003732">
    <property type="protein sequence ID" value="AFV12416.1"/>
    <property type="molecule type" value="Genomic_DNA"/>
</dbReference>
<gene>
    <name evidence="2" type="ordered locus">Tph_c22260</name>
</gene>
<evidence type="ECO:0000313" key="3">
    <source>
        <dbReference type="Proteomes" id="UP000000467"/>
    </source>
</evidence>
<keyword evidence="2" id="KW-0489">Methyltransferase</keyword>
<accession>K4LHD9</accession>
<dbReference type="SUPFAM" id="SSF46785">
    <property type="entry name" value="Winged helix' DNA-binding domain"/>
    <property type="match status" value="1"/>
</dbReference>
<dbReference type="InterPro" id="IPR012967">
    <property type="entry name" value="COMT_dimerisation"/>
</dbReference>
<keyword evidence="3" id="KW-1185">Reference proteome</keyword>
<dbReference type="GO" id="GO:0032259">
    <property type="term" value="P:methylation"/>
    <property type="evidence" value="ECO:0007669"/>
    <property type="project" value="UniProtKB-KW"/>
</dbReference>
<dbReference type="KEGG" id="tpz:Tph_c22260"/>
<reference evidence="2 3" key="1">
    <citation type="journal article" date="2012" name="BMC Genomics">
        <title>Genome-guided analysis of physiological and morphological traits of the fermentative acetate oxidizer Thermacetogenium phaeum.</title>
        <authorList>
            <person name="Oehler D."/>
            <person name="Poehlein A."/>
            <person name="Leimbach A."/>
            <person name="Muller N."/>
            <person name="Daniel R."/>
            <person name="Gottschalk G."/>
            <person name="Schink B."/>
        </authorList>
    </citation>
    <scope>NUCLEOTIDE SEQUENCE [LARGE SCALE GENOMIC DNA]</scope>
    <source>
        <strain evidence="3">ATCC BAA-254 / DSM 26808 / PB</strain>
    </source>
</reference>
<dbReference type="Pfam" id="PF08100">
    <property type="entry name" value="Dimerisation"/>
    <property type="match status" value="1"/>
</dbReference>
<evidence type="ECO:0000313" key="2">
    <source>
        <dbReference type="EMBL" id="AFV12416.1"/>
    </source>
</evidence>
<protein>
    <submittedName>
        <fullName evidence="2">O-methyltransferase, family 2</fullName>
    </submittedName>
</protein>
<dbReference type="InterPro" id="IPR036388">
    <property type="entry name" value="WH-like_DNA-bd_sf"/>
</dbReference>
<proteinExistence type="predicted"/>
<dbReference type="STRING" id="1089553.Tph_c22260"/>
<dbReference type="HOGENOM" id="CLU_1805257_0_0_9"/>
<dbReference type="AlphaFoldDB" id="K4LHD9"/>
<sequence>MRGCQEQVAGVAGMKPGPFVHDPRATFPQYLEDLATAYWYSELLFTAVEVGIFTILAEGGLTASELASRLGIDRLAAKRFLRAGWAQVHHPARGFGEHFFVVDLLSSMTENLAAGCNVAYHRKVEGFKQTHLRCGPACKGYEL</sequence>
<name>K4LHD9_THEPS</name>
<evidence type="ECO:0000259" key="1">
    <source>
        <dbReference type="Pfam" id="PF08100"/>
    </source>
</evidence>
<dbReference type="eggNOG" id="COG1846">
    <property type="taxonomic scope" value="Bacteria"/>
</dbReference>
<dbReference type="InterPro" id="IPR036390">
    <property type="entry name" value="WH_DNA-bd_sf"/>
</dbReference>
<dbReference type="Gene3D" id="1.10.10.10">
    <property type="entry name" value="Winged helix-like DNA-binding domain superfamily/Winged helix DNA-binding domain"/>
    <property type="match status" value="1"/>
</dbReference>
<dbReference type="Proteomes" id="UP000000467">
    <property type="component" value="Chromosome"/>
</dbReference>
<dbReference type="GO" id="GO:0008168">
    <property type="term" value="F:methyltransferase activity"/>
    <property type="evidence" value="ECO:0007669"/>
    <property type="project" value="UniProtKB-KW"/>
</dbReference>
<feature type="domain" description="O-methyltransferase dimerisation" evidence="1">
    <location>
        <begin position="33"/>
        <end position="83"/>
    </location>
</feature>
<dbReference type="GO" id="GO:0046983">
    <property type="term" value="F:protein dimerization activity"/>
    <property type="evidence" value="ECO:0007669"/>
    <property type="project" value="InterPro"/>
</dbReference>
<organism evidence="2 3">
    <name type="scientific">Thermacetogenium phaeum (strain ATCC BAA-254 / DSM 26808 / PB)</name>
    <dbReference type="NCBI Taxonomy" id="1089553"/>
    <lineage>
        <taxon>Bacteria</taxon>
        <taxon>Bacillati</taxon>
        <taxon>Bacillota</taxon>
        <taxon>Clostridia</taxon>
        <taxon>Thermoanaerobacterales</taxon>
        <taxon>Thermoanaerobacteraceae</taxon>
        <taxon>Thermacetogenium</taxon>
    </lineage>
</organism>
<keyword evidence="2" id="KW-0808">Transferase</keyword>